<organism evidence="2 3">
    <name type="scientific">Staphylococcus pragensis</name>
    <dbReference type="NCBI Taxonomy" id="1611836"/>
    <lineage>
        <taxon>Bacteria</taxon>
        <taxon>Bacillati</taxon>
        <taxon>Bacillota</taxon>
        <taxon>Bacilli</taxon>
        <taxon>Bacillales</taxon>
        <taxon>Staphylococcaceae</taxon>
        <taxon>Staphylococcus</taxon>
    </lineage>
</organism>
<evidence type="ECO:0000313" key="2">
    <source>
        <dbReference type="EMBL" id="TGN28430.1"/>
    </source>
</evidence>
<dbReference type="Proteomes" id="UP000297459">
    <property type="component" value="Unassembled WGS sequence"/>
</dbReference>
<feature type="transmembrane region" description="Helical" evidence="1">
    <location>
        <begin position="73"/>
        <end position="97"/>
    </location>
</feature>
<accession>A0A4Z1BRI3</accession>
<keyword evidence="1" id="KW-0472">Membrane</keyword>
<evidence type="ECO:0000313" key="3">
    <source>
        <dbReference type="Proteomes" id="UP000297459"/>
    </source>
</evidence>
<evidence type="ECO:0000256" key="1">
    <source>
        <dbReference type="SAM" id="Phobius"/>
    </source>
</evidence>
<keyword evidence="1" id="KW-0812">Transmembrane</keyword>
<comment type="caution">
    <text evidence="2">The sequence shown here is derived from an EMBL/GenBank/DDBJ whole genome shotgun (WGS) entry which is preliminary data.</text>
</comment>
<dbReference type="RefSeq" id="WP_126565314.1">
    <property type="nucleotide sequence ID" value="NZ_BMCY01000001.1"/>
</dbReference>
<sequence length="99" mass="11662">MEDKSQRHDYESRIKRLEDNDEKIFASLEKIRDGQHNQDLVNQKMNFTLDAINREREIETQNKKENQKNIKELKMWVLGLIGAIGTSLVVAVLRMFFGI</sequence>
<keyword evidence="3" id="KW-1185">Reference proteome</keyword>
<dbReference type="InterPro" id="IPR021337">
    <property type="entry name" value="DUF2951"/>
</dbReference>
<protein>
    <submittedName>
        <fullName evidence="2">DUF2951 family protein</fullName>
    </submittedName>
</protein>
<dbReference type="Pfam" id="PF11166">
    <property type="entry name" value="DUF2951"/>
    <property type="match status" value="1"/>
</dbReference>
<gene>
    <name evidence="2" type="ORF">E2558_02020</name>
</gene>
<reference evidence="2 3" key="1">
    <citation type="submission" date="2019-04" db="EMBL/GenBank/DDBJ databases">
        <title>Genomic characterization of Staphylococcus petrasii strains.</title>
        <authorList>
            <person name="Vrbovska V."/>
            <person name="Kovarovic V."/>
            <person name="Maslanova I."/>
            <person name="Indrakova A."/>
            <person name="Petras P."/>
            <person name="Sedo O."/>
            <person name="Svec P."/>
            <person name="Fisarova L."/>
            <person name="Sedlacek I."/>
            <person name="Doskar J."/>
            <person name="Pantucek R."/>
        </authorList>
    </citation>
    <scope>NUCLEOTIDE SEQUENCE [LARGE SCALE GENOMIC DNA]</scope>
    <source>
        <strain evidence="2 3">CCM 8529</strain>
    </source>
</reference>
<proteinExistence type="predicted"/>
<keyword evidence="1" id="KW-1133">Transmembrane helix</keyword>
<name>A0A4Z1BRI3_9STAP</name>
<dbReference type="EMBL" id="SRPJ01000001">
    <property type="protein sequence ID" value="TGN28430.1"/>
    <property type="molecule type" value="Genomic_DNA"/>
</dbReference>
<dbReference type="AlphaFoldDB" id="A0A4Z1BRI3"/>